<proteinExistence type="predicted"/>
<evidence type="ECO:0000313" key="2">
    <source>
        <dbReference type="EMBL" id="KAE9461668.1"/>
    </source>
</evidence>
<dbReference type="PANTHER" id="PTHR12447">
    <property type="entry name" value="ANKYRIN REPEAT DOMAIN-CONTAINING PROTEIN 13"/>
    <property type="match status" value="1"/>
</dbReference>
<protein>
    <submittedName>
        <fullName evidence="2">Uncharacterized protein</fullName>
    </submittedName>
</protein>
<dbReference type="InterPro" id="IPR021832">
    <property type="entry name" value="ANKRD13"/>
</dbReference>
<organism evidence="2 3">
    <name type="scientific">Rhododendron williamsianum</name>
    <dbReference type="NCBI Taxonomy" id="262921"/>
    <lineage>
        <taxon>Eukaryota</taxon>
        <taxon>Viridiplantae</taxon>
        <taxon>Streptophyta</taxon>
        <taxon>Embryophyta</taxon>
        <taxon>Tracheophyta</taxon>
        <taxon>Spermatophyta</taxon>
        <taxon>Magnoliopsida</taxon>
        <taxon>eudicotyledons</taxon>
        <taxon>Gunneridae</taxon>
        <taxon>Pentapetalae</taxon>
        <taxon>asterids</taxon>
        <taxon>Ericales</taxon>
        <taxon>Ericaceae</taxon>
        <taxon>Ericoideae</taxon>
        <taxon>Rhodoreae</taxon>
        <taxon>Rhododendron</taxon>
    </lineage>
</organism>
<reference evidence="2 3" key="1">
    <citation type="journal article" date="2019" name="Genome Biol. Evol.">
        <title>The Rhododendron genome and chromosomal organization provide insight into shared whole-genome duplications across the heath family (Ericaceae).</title>
        <authorList>
            <person name="Soza V.L."/>
            <person name="Lindsley D."/>
            <person name="Waalkes A."/>
            <person name="Ramage E."/>
            <person name="Patwardhan R.P."/>
            <person name="Burton J.N."/>
            <person name="Adey A."/>
            <person name="Kumar A."/>
            <person name="Qiu R."/>
            <person name="Shendure J."/>
            <person name="Hall B."/>
        </authorList>
    </citation>
    <scope>NUCLEOTIDE SEQUENCE [LARGE SCALE GENOMIC DNA]</scope>
    <source>
        <strain evidence="2">RSF 1966-606</strain>
    </source>
</reference>
<gene>
    <name evidence="2" type="ORF">C3L33_06428</name>
</gene>
<name>A0A6A4M4Y0_9ERIC</name>
<dbReference type="PANTHER" id="PTHR12447:SF7">
    <property type="entry name" value="ANKYRIN REPEAT FAMILY PROTEIN"/>
    <property type="match status" value="1"/>
</dbReference>
<feature type="region of interest" description="Disordered" evidence="1">
    <location>
        <begin position="83"/>
        <end position="102"/>
    </location>
</feature>
<dbReference type="EMBL" id="QEFC01000951">
    <property type="protein sequence ID" value="KAE9461668.1"/>
    <property type="molecule type" value="Genomic_DNA"/>
</dbReference>
<feature type="non-terminal residue" evidence="2">
    <location>
        <position position="1"/>
    </location>
</feature>
<sequence>MVESCDQKTAATSFKRGLDRNSDLSKELMLRPPNDMSELMHTVARYIELEEYIGGSDVAPVAEQGKTAVNEAKKQVNVVSKKEGAGFGGNKGNGKTWDRPPSDGRDHLAIMTYFKEPIFLVAVNDEIKPEDFRNSPVHYAVATGDHTALSRIVSALPRLADPSKIRTESDSLTQERIADKISLALDRRDNPHRETPLHLAVRLNDSVAASTSPEPAPTSPCKTPPVEPVARVHLPPLHRRVNRSPPAPAPSRLVEVATSFASPDLRSAPDERLLHGDVVPF</sequence>
<evidence type="ECO:0000313" key="3">
    <source>
        <dbReference type="Proteomes" id="UP000428333"/>
    </source>
</evidence>
<dbReference type="OrthoDB" id="1685975at2759"/>
<keyword evidence="3" id="KW-1185">Reference proteome</keyword>
<evidence type="ECO:0000256" key="1">
    <source>
        <dbReference type="SAM" id="MobiDB-lite"/>
    </source>
</evidence>
<feature type="compositionally biased region" description="Pro residues" evidence="1">
    <location>
        <begin position="214"/>
        <end position="227"/>
    </location>
</feature>
<dbReference type="Proteomes" id="UP000428333">
    <property type="component" value="Linkage Group LG04"/>
</dbReference>
<feature type="region of interest" description="Disordered" evidence="1">
    <location>
        <begin position="207"/>
        <end position="251"/>
    </location>
</feature>
<comment type="caution">
    <text evidence="2">The sequence shown here is derived from an EMBL/GenBank/DDBJ whole genome shotgun (WGS) entry which is preliminary data.</text>
</comment>
<dbReference type="GO" id="GO:0005737">
    <property type="term" value="C:cytoplasm"/>
    <property type="evidence" value="ECO:0007669"/>
    <property type="project" value="TreeGrafter"/>
</dbReference>
<dbReference type="AlphaFoldDB" id="A0A6A4M4Y0"/>
<accession>A0A6A4M4Y0</accession>